<dbReference type="AlphaFoldDB" id="A0A151Z7M9"/>
<dbReference type="InterPro" id="IPR038566">
    <property type="entry name" value="Mediator_Med6_sf"/>
</dbReference>
<feature type="region of interest" description="Disordered" evidence="7">
    <location>
        <begin position="134"/>
        <end position="155"/>
    </location>
</feature>
<dbReference type="EMBL" id="LODT01000037">
    <property type="protein sequence ID" value="KYQ89938.1"/>
    <property type="molecule type" value="Genomic_DNA"/>
</dbReference>
<dbReference type="STRING" id="361077.A0A151Z7M9"/>
<comment type="function">
    <text evidence="6">Component of the Mediator complex, a coactivator involved in the regulated transcription of nearly all RNA polymerase II-dependent genes. Mediator functions as a bridge to convey information from gene-specific regulatory proteins to the basal RNA polymerase II transcription machinery. Mediator is recruited to promoters by direct interactions with regulatory proteins and serves as a scaffold for the assembly of a functional preinitiation complex with RNA polymerase II and the general transcription factors.</text>
</comment>
<name>A0A151Z7M9_TIELA</name>
<gene>
    <name evidence="6" type="primary">MED6</name>
    <name evidence="8" type="ORF">DLAC_08508</name>
</gene>
<evidence type="ECO:0000256" key="6">
    <source>
        <dbReference type="RuleBase" id="RU364143"/>
    </source>
</evidence>
<dbReference type="Pfam" id="PF04934">
    <property type="entry name" value="Med6"/>
    <property type="match status" value="1"/>
</dbReference>
<comment type="similarity">
    <text evidence="2 6">Belongs to the Mediator complex subunit 6 family.</text>
</comment>
<dbReference type="GO" id="GO:0006357">
    <property type="term" value="P:regulation of transcription by RNA polymerase II"/>
    <property type="evidence" value="ECO:0007669"/>
    <property type="project" value="InterPro"/>
</dbReference>
<keyword evidence="6" id="KW-0010">Activator</keyword>
<reference evidence="8 9" key="1">
    <citation type="submission" date="2015-12" db="EMBL/GenBank/DDBJ databases">
        <title>Dictyostelia acquired genes for synthesis and detection of signals that induce cell-type specialization by lateral gene transfer from prokaryotes.</title>
        <authorList>
            <person name="Gloeckner G."/>
            <person name="Schaap P."/>
        </authorList>
    </citation>
    <scope>NUCLEOTIDE SEQUENCE [LARGE SCALE GENOMIC DNA]</scope>
    <source>
        <strain evidence="8 9">TK</strain>
    </source>
</reference>
<keyword evidence="4 6" id="KW-0804">Transcription</keyword>
<evidence type="ECO:0000256" key="3">
    <source>
        <dbReference type="ARBA" id="ARBA00023015"/>
    </source>
</evidence>
<comment type="subcellular location">
    <subcellularLocation>
        <location evidence="1 6">Nucleus</location>
    </subcellularLocation>
</comment>
<dbReference type="FunCoup" id="A0A151Z7M9">
    <property type="interactions" value="655"/>
</dbReference>
<evidence type="ECO:0000313" key="9">
    <source>
        <dbReference type="Proteomes" id="UP000076078"/>
    </source>
</evidence>
<proteinExistence type="inferred from homology"/>
<dbReference type="Proteomes" id="UP000076078">
    <property type="component" value="Unassembled WGS sequence"/>
</dbReference>
<evidence type="ECO:0000256" key="5">
    <source>
        <dbReference type="ARBA" id="ARBA00023242"/>
    </source>
</evidence>
<dbReference type="InterPro" id="IPR007018">
    <property type="entry name" value="Mediator_Med6"/>
</dbReference>
<evidence type="ECO:0000256" key="2">
    <source>
        <dbReference type="ARBA" id="ARBA00007526"/>
    </source>
</evidence>
<evidence type="ECO:0000256" key="1">
    <source>
        <dbReference type="ARBA" id="ARBA00004123"/>
    </source>
</evidence>
<dbReference type="InParanoid" id="A0A151Z7M9"/>
<dbReference type="GO" id="GO:0003712">
    <property type="term" value="F:transcription coregulator activity"/>
    <property type="evidence" value="ECO:0007669"/>
    <property type="project" value="InterPro"/>
</dbReference>
<sequence length="155" mass="17575">MVGIEYELVNHQEPTFFLIAKQERKSPTQVVVQTLYYILNGNVYQAPDLRSVLESRLKQSLYHLGQAFESISETVNWDIVNGYSPMIDSTNQQEKSKLAVYTRKQIDDTKRLDGLINALFLKFPAIAKPIDPMNVQPLPTNPITSTTPPQQPPSN</sequence>
<evidence type="ECO:0000256" key="7">
    <source>
        <dbReference type="SAM" id="MobiDB-lite"/>
    </source>
</evidence>
<evidence type="ECO:0000256" key="4">
    <source>
        <dbReference type="ARBA" id="ARBA00023163"/>
    </source>
</evidence>
<keyword evidence="9" id="KW-1185">Reference proteome</keyword>
<accession>A0A151Z7M9</accession>
<evidence type="ECO:0000313" key="8">
    <source>
        <dbReference type="EMBL" id="KYQ89938.1"/>
    </source>
</evidence>
<protein>
    <recommendedName>
        <fullName evidence="6">Mediator of RNA polymerase II transcription subunit 6</fullName>
    </recommendedName>
    <alternativeName>
        <fullName evidence="6">Mediator complex subunit 6</fullName>
    </alternativeName>
</protein>
<dbReference type="PANTHER" id="PTHR13104">
    <property type="entry name" value="MED-6-RELATED"/>
    <property type="match status" value="1"/>
</dbReference>
<feature type="compositionally biased region" description="Low complexity" evidence="7">
    <location>
        <begin position="137"/>
        <end position="148"/>
    </location>
</feature>
<keyword evidence="5 6" id="KW-0539">Nucleus</keyword>
<dbReference type="Gene3D" id="3.10.450.580">
    <property type="entry name" value="Mediator complex, subunit Med6"/>
    <property type="match status" value="1"/>
</dbReference>
<comment type="caution">
    <text evidence="8">The sequence shown here is derived from an EMBL/GenBank/DDBJ whole genome shotgun (WGS) entry which is preliminary data.</text>
</comment>
<organism evidence="8 9">
    <name type="scientific">Tieghemostelium lacteum</name>
    <name type="common">Slime mold</name>
    <name type="synonym">Dictyostelium lacteum</name>
    <dbReference type="NCBI Taxonomy" id="361077"/>
    <lineage>
        <taxon>Eukaryota</taxon>
        <taxon>Amoebozoa</taxon>
        <taxon>Evosea</taxon>
        <taxon>Eumycetozoa</taxon>
        <taxon>Dictyostelia</taxon>
        <taxon>Dictyosteliales</taxon>
        <taxon>Raperosteliaceae</taxon>
        <taxon>Tieghemostelium</taxon>
    </lineage>
</organism>
<comment type="subunit">
    <text evidence="6">Component of the Mediator complex.</text>
</comment>
<keyword evidence="3 6" id="KW-0805">Transcription regulation</keyword>
<dbReference type="OrthoDB" id="344220at2759"/>
<dbReference type="GO" id="GO:0016592">
    <property type="term" value="C:mediator complex"/>
    <property type="evidence" value="ECO:0007669"/>
    <property type="project" value="InterPro"/>
</dbReference>